<keyword evidence="3" id="KW-1185">Reference proteome</keyword>
<protein>
    <submittedName>
        <fullName evidence="2">Uncharacterized protein</fullName>
    </submittedName>
</protein>
<comment type="caution">
    <text evidence="2">The sequence shown here is derived from an EMBL/GenBank/DDBJ whole genome shotgun (WGS) entry which is preliminary data.</text>
</comment>
<evidence type="ECO:0000313" key="2">
    <source>
        <dbReference type="EMBL" id="GAA5193337.1"/>
    </source>
</evidence>
<sequence length="168" mass="18261">MQAPKDLVFAGAAGGRAVLSDALPVRRHAGQRDAVVAPTDRSRGGAARSPRVPAATVELLFEHNLGQRVSVGRSEKRPPGYRTGNPRKGRSDCCRHVNTKARAEFGVQSERESAHKVNTLMPGKGARLEWIHPRMSLRLAPVLARTKPQACSTTCRYSATGGFRRRSV</sequence>
<reference evidence="3" key="1">
    <citation type="journal article" date="2019" name="Int. J. Syst. Evol. Microbiol.">
        <title>The Global Catalogue of Microorganisms (GCM) 10K type strain sequencing project: providing services to taxonomists for standard genome sequencing and annotation.</title>
        <authorList>
            <consortium name="The Broad Institute Genomics Platform"/>
            <consortium name="The Broad Institute Genome Sequencing Center for Infectious Disease"/>
            <person name="Wu L."/>
            <person name="Ma J."/>
        </authorList>
    </citation>
    <scope>NUCLEOTIDE SEQUENCE [LARGE SCALE GENOMIC DNA]</scope>
    <source>
        <strain evidence="3">JCM 18304</strain>
    </source>
</reference>
<dbReference type="Proteomes" id="UP001501570">
    <property type="component" value="Unassembled WGS sequence"/>
</dbReference>
<proteinExistence type="predicted"/>
<gene>
    <name evidence="2" type="ORF">GCM10023322_55110</name>
</gene>
<accession>A0ABP9SD29</accession>
<evidence type="ECO:0000313" key="3">
    <source>
        <dbReference type="Proteomes" id="UP001501570"/>
    </source>
</evidence>
<feature type="region of interest" description="Disordered" evidence="1">
    <location>
        <begin position="69"/>
        <end position="91"/>
    </location>
</feature>
<dbReference type="EMBL" id="BAABJQ010000019">
    <property type="protein sequence ID" value="GAA5193337.1"/>
    <property type="molecule type" value="Genomic_DNA"/>
</dbReference>
<name>A0ABP9SD29_9ACTN</name>
<organism evidence="2 3">
    <name type="scientific">Rugosimonospora acidiphila</name>
    <dbReference type="NCBI Taxonomy" id="556531"/>
    <lineage>
        <taxon>Bacteria</taxon>
        <taxon>Bacillati</taxon>
        <taxon>Actinomycetota</taxon>
        <taxon>Actinomycetes</taxon>
        <taxon>Micromonosporales</taxon>
        <taxon>Micromonosporaceae</taxon>
        <taxon>Rugosimonospora</taxon>
    </lineage>
</organism>
<feature type="region of interest" description="Disordered" evidence="1">
    <location>
        <begin position="27"/>
        <end position="51"/>
    </location>
</feature>
<evidence type="ECO:0000256" key="1">
    <source>
        <dbReference type="SAM" id="MobiDB-lite"/>
    </source>
</evidence>